<keyword evidence="4" id="KW-0328">Glycosyltransferase</keyword>
<dbReference type="AlphaFoldDB" id="A0A9W6B699"/>
<keyword evidence="4" id="KW-0808">Transferase</keyword>
<dbReference type="GO" id="GO:0004422">
    <property type="term" value="F:hypoxanthine phosphoribosyltransferase activity"/>
    <property type="evidence" value="ECO:0007669"/>
    <property type="project" value="TreeGrafter"/>
</dbReference>
<dbReference type="CDD" id="cd06223">
    <property type="entry name" value="PRTases_typeI"/>
    <property type="match status" value="1"/>
</dbReference>
<organism evidence="4 5">
    <name type="scientific">Neptunitalea chrysea</name>
    <dbReference type="NCBI Taxonomy" id="1647581"/>
    <lineage>
        <taxon>Bacteria</taxon>
        <taxon>Pseudomonadati</taxon>
        <taxon>Bacteroidota</taxon>
        <taxon>Flavobacteriia</taxon>
        <taxon>Flavobacteriales</taxon>
        <taxon>Flavobacteriaceae</taxon>
        <taxon>Neptunitalea</taxon>
    </lineage>
</organism>
<comment type="catalytic activity">
    <reaction evidence="2">
        <text>IMP + diphosphate = hypoxanthine + 5-phospho-alpha-D-ribose 1-diphosphate</text>
        <dbReference type="Rhea" id="RHEA:17973"/>
        <dbReference type="ChEBI" id="CHEBI:17368"/>
        <dbReference type="ChEBI" id="CHEBI:33019"/>
        <dbReference type="ChEBI" id="CHEBI:58017"/>
        <dbReference type="ChEBI" id="CHEBI:58053"/>
        <dbReference type="EC" id="2.4.2.8"/>
    </reaction>
    <physiologicalReaction direction="right-to-left" evidence="2">
        <dbReference type="Rhea" id="RHEA:17975"/>
    </physiologicalReaction>
</comment>
<dbReference type="SUPFAM" id="SSF53271">
    <property type="entry name" value="PRTase-like"/>
    <property type="match status" value="1"/>
</dbReference>
<gene>
    <name evidence="4" type="primary">hpt</name>
    <name evidence="4" type="ORF">NBRC110019_23470</name>
</gene>
<sequence length="180" mass="20143">MIQLHDKIFKPFISSGELDETVSNMVQEVTKDLAGEIPVFVAILNGSFMFASDFLKKYPSNCEISFLKLASYEGTSSTLKVKQLVGLNTSLKNRTVVVLEDIVDTGNTIVEIADLLANEGAKDIKIASLFYKPEVYSKDLTIDYIGMSIPNKFIVGYGLDYDELGRNLPEVYQFYKQTDK</sequence>
<dbReference type="GO" id="GO:0032264">
    <property type="term" value="P:IMP salvage"/>
    <property type="evidence" value="ECO:0007669"/>
    <property type="project" value="TreeGrafter"/>
</dbReference>
<reference evidence="4" key="1">
    <citation type="submission" date="2022-07" db="EMBL/GenBank/DDBJ databases">
        <title>Taxonomy of Novel Oxalotrophic and Methylotrophic Bacteria.</title>
        <authorList>
            <person name="Sahin N."/>
            <person name="Tani A."/>
        </authorList>
    </citation>
    <scope>NUCLEOTIDE SEQUENCE</scope>
    <source>
        <strain evidence="4">AM327</strain>
    </source>
</reference>
<evidence type="ECO:0000313" key="5">
    <source>
        <dbReference type="Proteomes" id="UP001143545"/>
    </source>
</evidence>
<dbReference type="EMBL" id="BRVP01000016">
    <property type="protein sequence ID" value="GLB53306.1"/>
    <property type="molecule type" value="Genomic_DNA"/>
</dbReference>
<dbReference type="GO" id="GO:0046100">
    <property type="term" value="P:hypoxanthine metabolic process"/>
    <property type="evidence" value="ECO:0007669"/>
    <property type="project" value="TreeGrafter"/>
</dbReference>
<dbReference type="Gene3D" id="3.40.50.2020">
    <property type="match status" value="1"/>
</dbReference>
<evidence type="ECO:0000313" key="4">
    <source>
        <dbReference type="EMBL" id="GLB53306.1"/>
    </source>
</evidence>
<dbReference type="GO" id="GO:0032263">
    <property type="term" value="P:GMP salvage"/>
    <property type="evidence" value="ECO:0007669"/>
    <property type="project" value="TreeGrafter"/>
</dbReference>
<name>A0A9W6B699_9FLAO</name>
<dbReference type="GO" id="GO:0000287">
    <property type="term" value="F:magnesium ion binding"/>
    <property type="evidence" value="ECO:0007669"/>
    <property type="project" value="TreeGrafter"/>
</dbReference>
<comment type="caution">
    <text evidence="4">The sequence shown here is derived from an EMBL/GenBank/DDBJ whole genome shotgun (WGS) entry which is preliminary data.</text>
</comment>
<protein>
    <submittedName>
        <fullName evidence="4">Hypoxanthine phosphoribosyltransferase</fullName>
    </submittedName>
</protein>
<evidence type="ECO:0000256" key="2">
    <source>
        <dbReference type="ARBA" id="ARBA00049402"/>
    </source>
</evidence>
<feature type="domain" description="Phosphoribosyltransferase" evidence="3">
    <location>
        <begin position="22"/>
        <end position="161"/>
    </location>
</feature>
<dbReference type="GO" id="GO:0006178">
    <property type="term" value="P:guanine salvage"/>
    <property type="evidence" value="ECO:0007669"/>
    <property type="project" value="TreeGrafter"/>
</dbReference>
<dbReference type="InterPro" id="IPR029057">
    <property type="entry name" value="PRTase-like"/>
</dbReference>
<keyword evidence="5" id="KW-1185">Reference proteome</keyword>
<dbReference type="InterPro" id="IPR050408">
    <property type="entry name" value="HGPRT"/>
</dbReference>
<dbReference type="PANTHER" id="PTHR43340">
    <property type="entry name" value="HYPOXANTHINE-GUANINE PHOSPHORIBOSYLTRANSFERASE"/>
    <property type="match status" value="1"/>
</dbReference>
<dbReference type="Proteomes" id="UP001143545">
    <property type="component" value="Unassembled WGS sequence"/>
</dbReference>
<dbReference type="InterPro" id="IPR000836">
    <property type="entry name" value="PRTase_dom"/>
</dbReference>
<dbReference type="PANTHER" id="PTHR43340:SF1">
    <property type="entry name" value="HYPOXANTHINE PHOSPHORIBOSYLTRANSFERASE"/>
    <property type="match status" value="1"/>
</dbReference>
<evidence type="ECO:0000256" key="1">
    <source>
        <dbReference type="ARBA" id="ARBA00048811"/>
    </source>
</evidence>
<accession>A0A9W6B699</accession>
<evidence type="ECO:0000259" key="3">
    <source>
        <dbReference type="Pfam" id="PF00156"/>
    </source>
</evidence>
<dbReference type="Pfam" id="PF00156">
    <property type="entry name" value="Pribosyltran"/>
    <property type="match status" value="1"/>
</dbReference>
<proteinExistence type="predicted"/>
<comment type="catalytic activity">
    <reaction evidence="1">
        <text>GMP + diphosphate = guanine + 5-phospho-alpha-D-ribose 1-diphosphate</text>
        <dbReference type="Rhea" id="RHEA:25424"/>
        <dbReference type="ChEBI" id="CHEBI:16235"/>
        <dbReference type="ChEBI" id="CHEBI:33019"/>
        <dbReference type="ChEBI" id="CHEBI:58017"/>
        <dbReference type="ChEBI" id="CHEBI:58115"/>
        <dbReference type="EC" id="2.4.2.8"/>
    </reaction>
    <physiologicalReaction direction="right-to-left" evidence="1">
        <dbReference type="Rhea" id="RHEA:25426"/>
    </physiologicalReaction>
</comment>
<dbReference type="GO" id="GO:0005829">
    <property type="term" value="C:cytosol"/>
    <property type="evidence" value="ECO:0007669"/>
    <property type="project" value="TreeGrafter"/>
</dbReference>